<reference evidence="2 3" key="1">
    <citation type="journal article" date="2024" name="Commun. Biol.">
        <title>Comparative genomic analysis of thermophilic fungi reveals convergent evolutionary adaptations and gene losses.</title>
        <authorList>
            <person name="Steindorff A.S."/>
            <person name="Aguilar-Pontes M.V."/>
            <person name="Robinson A.J."/>
            <person name="Andreopoulos B."/>
            <person name="LaButti K."/>
            <person name="Kuo A."/>
            <person name="Mondo S."/>
            <person name="Riley R."/>
            <person name="Otillar R."/>
            <person name="Haridas S."/>
            <person name="Lipzen A."/>
            <person name="Grimwood J."/>
            <person name="Schmutz J."/>
            <person name="Clum A."/>
            <person name="Reid I.D."/>
            <person name="Moisan M.C."/>
            <person name="Butler G."/>
            <person name="Nguyen T.T.M."/>
            <person name="Dewar K."/>
            <person name="Conant G."/>
            <person name="Drula E."/>
            <person name="Henrissat B."/>
            <person name="Hansel C."/>
            <person name="Singer S."/>
            <person name="Hutchinson M.I."/>
            <person name="de Vries R.P."/>
            <person name="Natvig D.O."/>
            <person name="Powell A.J."/>
            <person name="Tsang A."/>
            <person name="Grigoriev I.V."/>
        </authorList>
    </citation>
    <scope>NUCLEOTIDE SEQUENCE [LARGE SCALE GENOMIC DNA]</scope>
    <source>
        <strain evidence="2 3">CBS 494.80</strain>
    </source>
</reference>
<sequence>MQFIAILAVFFTAVAAVPVGSSVDMLEARDVGVAVAERAIAEASTPDMLEARDIGVAVAERAIAEASAADADVLEARGAGTTACHGACQVTCNSTVLALMQKKCLAKCYKMCPNKA</sequence>
<dbReference type="EMBL" id="JAZHXI010000020">
    <property type="protein sequence ID" value="KAL2061042.1"/>
    <property type="molecule type" value="Genomic_DNA"/>
</dbReference>
<proteinExistence type="predicted"/>
<comment type="caution">
    <text evidence="2">The sequence shown here is derived from an EMBL/GenBank/DDBJ whole genome shotgun (WGS) entry which is preliminary data.</text>
</comment>
<name>A0ABR4BTR4_9HELO</name>
<dbReference type="Proteomes" id="UP001595075">
    <property type="component" value="Unassembled WGS sequence"/>
</dbReference>
<accession>A0ABR4BTR4</accession>
<feature type="chain" id="PRO_5046263607" evidence="1">
    <location>
        <begin position="17"/>
        <end position="116"/>
    </location>
</feature>
<evidence type="ECO:0000313" key="2">
    <source>
        <dbReference type="EMBL" id="KAL2061042.1"/>
    </source>
</evidence>
<feature type="signal peptide" evidence="1">
    <location>
        <begin position="1"/>
        <end position="16"/>
    </location>
</feature>
<keyword evidence="3" id="KW-1185">Reference proteome</keyword>
<protein>
    <submittedName>
        <fullName evidence="2">Uncharacterized protein</fullName>
    </submittedName>
</protein>
<organism evidence="2 3">
    <name type="scientific">Oculimacula yallundae</name>
    <dbReference type="NCBI Taxonomy" id="86028"/>
    <lineage>
        <taxon>Eukaryota</taxon>
        <taxon>Fungi</taxon>
        <taxon>Dikarya</taxon>
        <taxon>Ascomycota</taxon>
        <taxon>Pezizomycotina</taxon>
        <taxon>Leotiomycetes</taxon>
        <taxon>Helotiales</taxon>
        <taxon>Ploettnerulaceae</taxon>
        <taxon>Oculimacula</taxon>
    </lineage>
</organism>
<gene>
    <name evidence="2" type="ORF">VTL71DRAFT_9094</name>
</gene>
<evidence type="ECO:0000256" key="1">
    <source>
        <dbReference type="SAM" id="SignalP"/>
    </source>
</evidence>
<keyword evidence="1" id="KW-0732">Signal</keyword>
<evidence type="ECO:0000313" key="3">
    <source>
        <dbReference type="Proteomes" id="UP001595075"/>
    </source>
</evidence>